<name>A0AAX3WMZ8_METEX</name>
<organism evidence="1 2">
    <name type="scientific">Methylorubrum extorquens</name>
    <name type="common">Methylobacterium dichloromethanicum</name>
    <name type="synonym">Methylobacterium extorquens</name>
    <dbReference type="NCBI Taxonomy" id="408"/>
    <lineage>
        <taxon>Bacteria</taxon>
        <taxon>Pseudomonadati</taxon>
        <taxon>Pseudomonadota</taxon>
        <taxon>Alphaproteobacteria</taxon>
        <taxon>Hyphomicrobiales</taxon>
        <taxon>Methylobacteriaceae</taxon>
        <taxon>Methylorubrum</taxon>
    </lineage>
</organism>
<dbReference type="RefSeq" id="WP_283536451.1">
    <property type="nucleotide sequence ID" value="NZ_CP073634.1"/>
</dbReference>
<dbReference type="AlphaFoldDB" id="A0AAX3WMZ8"/>
<dbReference type="Proteomes" id="UP001223720">
    <property type="component" value="Plasmid pME152"/>
</dbReference>
<gene>
    <name evidence="1" type="ORF">KEC54_28235</name>
</gene>
<protein>
    <submittedName>
        <fullName evidence="1">Uncharacterized protein</fullName>
    </submittedName>
</protein>
<geneLocation type="plasmid" evidence="1 2">
    <name>pME152</name>
</geneLocation>
<accession>A0AAX3WMZ8</accession>
<sequence length="75" mass="8121">MPLDTMLRTVRAETAAEQRRADDLAGTVTALFGAGGDTSEAERELFDVLDGLALLRMREHAIEVMWAFAPATAEA</sequence>
<evidence type="ECO:0000313" key="1">
    <source>
        <dbReference type="EMBL" id="WHQ72953.1"/>
    </source>
</evidence>
<proteinExistence type="predicted"/>
<reference evidence="1" key="1">
    <citation type="journal article" date="2022" name="Biotechnol. Bioprocess Eng.">
        <title>Pan-genome Analysis Reveals Comparative Genomic Features of Central Metabolic Pathways in Methylorubrum extorquens.</title>
        <authorList>
            <person name="Lee G.M."/>
            <person name="Scott-Nevros Z.K."/>
            <person name="Lee S.-M."/>
            <person name="Kim D."/>
        </authorList>
    </citation>
    <scope>NUCLEOTIDE SEQUENCE</scope>
    <source>
        <strain evidence="1">ATCC 55366</strain>
        <plasmid evidence="1">pME152</plasmid>
    </source>
</reference>
<dbReference type="EMBL" id="CP073634">
    <property type="protein sequence ID" value="WHQ72953.1"/>
    <property type="molecule type" value="Genomic_DNA"/>
</dbReference>
<keyword evidence="1" id="KW-0614">Plasmid</keyword>
<evidence type="ECO:0000313" key="2">
    <source>
        <dbReference type="Proteomes" id="UP001223720"/>
    </source>
</evidence>